<evidence type="ECO:0000313" key="4">
    <source>
        <dbReference type="Proteomes" id="UP000829196"/>
    </source>
</evidence>
<accession>A0A8T3A2Q1</accession>
<proteinExistence type="predicted"/>
<dbReference type="GO" id="GO:0009740">
    <property type="term" value="P:gibberellic acid mediated signaling pathway"/>
    <property type="evidence" value="ECO:0007669"/>
    <property type="project" value="TreeGrafter"/>
</dbReference>
<keyword evidence="1" id="KW-0863">Zinc-finger</keyword>
<comment type="caution">
    <text evidence="3">The sequence shown here is derived from an EMBL/GenBank/DDBJ whole genome shotgun (WGS) entry which is preliminary data.</text>
</comment>
<evidence type="ECO:0000313" key="3">
    <source>
        <dbReference type="EMBL" id="KAI0488626.1"/>
    </source>
</evidence>
<dbReference type="GO" id="GO:0008270">
    <property type="term" value="F:zinc ion binding"/>
    <property type="evidence" value="ECO:0007669"/>
    <property type="project" value="UniProtKB-KW"/>
</dbReference>
<dbReference type="PANTHER" id="PTHR46353">
    <property type="entry name" value="ZINC FINGER PROTEIN 5"/>
    <property type="match status" value="1"/>
</dbReference>
<dbReference type="GO" id="GO:0000976">
    <property type="term" value="F:transcription cis-regulatory region binding"/>
    <property type="evidence" value="ECO:0007669"/>
    <property type="project" value="TreeGrafter"/>
</dbReference>
<dbReference type="OrthoDB" id="772256at2759"/>
<organism evidence="3 4">
    <name type="scientific">Dendrobium nobile</name>
    <name type="common">Orchid</name>
    <dbReference type="NCBI Taxonomy" id="94219"/>
    <lineage>
        <taxon>Eukaryota</taxon>
        <taxon>Viridiplantae</taxon>
        <taxon>Streptophyta</taxon>
        <taxon>Embryophyta</taxon>
        <taxon>Tracheophyta</taxon>
        <taxon>Spermatophyta</taxon>
        <taxon>Magnoliopsida</taxon>
        <taxon>Liliopsida</taxon>
        <taxon>Asparagales</taxon>
        <taxon>Orchidaceae</taxon>
        <taxon>Epidendroideae</taxon>
        <taxon>Malaxideae</taxon>
        <taxon>Dendrobiinae</taxon>
        <taxon>Dendrobium</taxon>
    </lineage>
</organism>
<dbReference type="InterPro" id="IPR013087">
    <property type="entry name" value="Znf_C2H2_type"/>
</dbReference>
<dbReference type="GO" id="GO:0009736">
    <property type="term" value="P:cytokinin-activated signaling pathway"/>
    <property type="evidence" value="ECO:0007669"/>
    <property type="project" value="TreeGrafter"/>
</dbReference>
<dbReference type="Gene3D" id="3.30.160.60">
    <property type="entry name" value="Classic Zinc Finger"/>
    <property type="match status" value="1"/>
</dbReference>
<reference evidence="3" key="1">
    <citation type="journal article" date="2022" name="Front. Genet.">
        <title>Chromosome-Scale Assembly of the Dendrobium nobile Genome Provides Insights Into the Molecular Mechanism of the Biosynthesis of the Medicinal Active Ingredient of Dendrobium.</title>
        <authorList>
            <person name="Xu Q."/>
            <person name="Niu S.-C."/>
            <person name="Li K.-L."/>
            <person name="Zheng P.-J."/>
            <person name="Zhang X.-J."/>
            <person name="Jia Y."/>
            <person name="Liu Y."/>
            <person name="Niu Y.-X."/>
            <person name="Yu L.-H."/>
            <person name="Chen D.-F."/>
            <person name="Zhang G.-Q."/>
        </authorList>
    </citation>
    <scope>NUCLEOTIDE SEQUENCE</scope>
    <source>
        <tissue evidence="3">Leaf</tissue>
    </source>
</reference>
<dbReference type="GO" id="GO:0010090">
    <property type="term" value="P:trichome morphogenesis"/>
    <property type="evidence" value="ECO:0007669"/>
    <property type="project" value="InterPro"/>
</dbReference>
<feature type="domain" description="C2H2-type" evidence="2">
    <location>
        <begin position="661"/>
        <end position="688"/>
    </location>
</feature>
<name>A0A8T3A2Q1_DENNO</name>
<protein>
    <recommendedName>
        <fullName evidence="2">C2H2-type domain-containing protein</fullName>
    </recommendedName>
</protein>
<gene>
    <name evidence="3" type="ORF">KFK09_028465</name>
</gene>
<keyword evidence="1" id="KW-0862">Zinc</keyword>
<keyword evidence="1" id="KW-0479">Metal-binding</keyword>
<dbReference type="PROSITE" id="PS00028">
    <property type="entry name" value="ZINC_FINGER_C2H2_1"/>
    <property type="match status" value="1"/>
</dbReference>
<dbReference type="Proteomes" id="UP000829196">
    <property type="component" value="Unassembled WGS sequence"/>
</dbReference>
<dbReference type="GO" id="GO:0005634">
    <property type="term" value="C:nucleus"/>
    <property type="evidence" value="ECO:0007669"/>
    <property type="project" value="TreeGrafter"/>
</dbReference>
<dbReference type="AlphaFoldDB" id="A0A8T3A2Q1"/>
<dbReference type="PANTHER" id="PTHR46353:SF23">
    <property type="entry name" value="C2H2 ZINC FINGER-CONTAINING PROTEIN-RELATED"/>
    <property type="match status" value="1"/>
</dbReference>
<dbReference type="GO" id="GO:0003700">
    <property type="term" value="F:DNA-binding transcription factor activity"/>
    <property type="evidence" value="ECO:0007669"/>
    <property type="project" value="TreeGrafter"/>
</dbReference>
<evidence type="ECO:0000256" key="1">
    <source>
        <dbReference type="PROSITE-ProRule" id="PRU00042"/>
    </source>
</evidence>
<keyword evidence="4" id="KW-1185">Reference proteome</keyword>
<dbReference type="EMBL" id="JAGYWB010000019">
    <property type="protein sequence ID" value="KAI0488626.1"/>
    <property type="molecule type" value="Genomic_DNA"/>
</dbReference>
<dbReference type="InterPro" id="IPR044299">
    <property type="entry name" value="GIS3/ZFP5/ZFP6"/>
</dbReference>
<sequence>MVGRDNLDTTHLDIPFRNQTDNLEKEIEVSQQKNLTDEMEMENRVAGSETDVSFPLEVVIPIEVMELEFLIQEEGMEGNQILKKNLNKEVIEVEQYEEGEIITSKLVSPTGNTKFLNVDFSFIPSIVSDKDNIMLTKIPSMDEIWRIIKDMNTDSVADCPKLKDTPSKEKVEEKPFAKKGKKKFQRTFWVDSASDSSEIEKEEEVTNLCLMADSLDQSDQKESGVEVRLHLEMTPQGDWDRSFSMVSSSKRQKILAKGPPRNSSDSFLSKANEESFPIFVSAKITPSRILIQDQLTFQTKYNLVHLDRDFEEPLYYNDGSFRAIFNKDEPSKIHVISDTEEEHEAAPAPANEPNYQDLIQKFDRLETHFDQRFDQIKAHMQQQDIQYTQDMGFMREQINDINSNMLMMSSYFNFFDVAPPLPPNYECYTLKCKLKISSVASYRNDTIVKWVKDLVGFHKLITDGSFKSLTAGCGGLIRDHKGDIMVAFASPSPVKNAIMAELEIKQYLALITYNISHIHKEGNSAADWLANMGCNLLDFVDFGGNSINGKLAGIVDFLCFGIFFWAIVNSPAGFGAAAVEVDLLHGYSSGIWIEVLSARLFSFVEGEMSKIQCQKPSNPTLKLFGFALEASVDPAPITDSSFSASTASVAAAASAADGRKFECQYCFREFTNSQALGGHQNAHKKERQQLKRAQLHQAAAASNLYSRANPMVSAFATPPPLLSDYLVAGASPPANSFLYFSRPSLPSQFQISHGGVFPSFSNTPPSLGRGITDGVVVGRRIRSVPVSLGQFAAPTIPGGSDNSYGVDLHLSLAPARSSIV</sequence>
<dbReference type="PROSITE" id="PS50157">
    <property type="entry name" value="ZINC_FINGER_C2H2_2"/>
    <property type="match status" value="1"/>
</dbReference>
<dbReference type="SUPFAM" id="SSF57667">
    <property type="entry name" value="beta-beta-alpha zinc fingers"/>
    <property type="match status" value="1"/>
</dbReference>
<dbReference type="CDD" id="cd06222">
    <property type="entry name" value="RNase_H_like"/>
    <property type="match status" value="1"/>
</dbReference>
<dbReference type="InterPro" id="IPR036236">
    <property type="entry name" value="Znf_C2H2_sf"/>
</dbReference>
<evidence type="ECO:0000259" key="2">
    <source>
        <dbReference type="PROSITE" id="PS50157"/>
    </source>
</evidence>
<dbReference type="InterPro" id="IPR044730">
    <property type="entry name" value="RNase_H-like_dom_plant"/>
</dbReference>